<dbReference type="PANTHER" id="PTHR43133">
    <property type="entry name" value="RNA POLYMERASE ECF-TYPE SIGMA FACTO"/>
    <property type="match status" value="1"/>
</dbReference>
<dbReference type="CDD" id="cd06171">
    <property type="entry name" value="Sigma70_r4"/>
    <property type="match status" value="1"/>
</dbReference>
<dbReference type="GO" id="GO:0000428">
    <property type="term" value="C:DNA-directed RNA polymerase complex"/>
    <property type="evidence" value="ECO:0007669"/>
    <property type="project" value="UniProtKB-KW"/>
</dbReference>
<dbReference type="InterPro" id="IPR036388">
    <property type="entry name" value="WH-like_DNA-bd_sf"/>
</dbReference>
<evidence type="ECO:0000259" key="5">
    <source>
        <dbReference type="Pfam" id="PF04542"/>
    </source>
</evidence>
<accession>A0A9W6MP23</accession>
<keyword evidence="3" id="KW-0731">Sigma factor</keyword>
<dbReference type="AlphaFoldDB" id="A0A9W6MP23"/>
<keyword evidence="8" id="KW-1185">Reference proteome</keyword>
<keyword evidence="2" id="KW-0805">Transcription regulation</keyword>
<feature type="domain" description="RNA polymerase sigma factor 70 region 4 type 2" evidence="6">
    <location>
        <begin position="111"/>
        <end position="163"/>
    </location>
</feature>
<evidence type="ECO:0000313" key="8">
    <source>
        <dbReference type="Proteomes" id="UP001143486"/>
    </source>
</evidence>
<dbReference type="InterPro" id="IPR014284">
    <property type="entry name" value="RNA_pol_sigma-70_dom"/>
</dbReference>
<dbReference type="EMBL" id="BSFE01000005">
    <property type="protein sequence ID" value="GLK52541.1"/>
    <property type="molecule type" value="Genomic_DNA"/>
</dbReference>
<feature type="domain" description="RNA polymerase sigma-70 region 2" evidence="5">
    <location>
        <begin position="23"/>
        <end position="85"/>
    </location>
</feature>
<dbReference type="Pfam" id="PF08281">
    <property type="entry name" value="Sigma70_r4_2"/>
    <property type="match status" value="1"/>
</dbReference>
<keyword evidence="7" id="KW-0240">DNA-directed RNA polymerase</keyword>
<evidence type="ECO:0000259" key="6">
    <source>
        <dbReference type="Pfam" id="PF08281"/>
    </source>
</evidence>
<dbReference type="SUPFAM" id="SSF88946">
    <property type="entry name" value="Sigma2 domain of RNA polymerase sigma factors"/>
    <property type="match status" value="1"/>
</dbReference>
<dbReference type="Proteomes" id="UP001143486">
    <property type="component" value="Unassembled WGS sequence"/>
</dbReference>
<protein>
    <submittedName>
        <fullName evidence="7">DNA-directed RNA polymerase sigma-70 factor</fullName>
    </submittedName>
</protein>
<evidence type="ECO:0000256" key="4">
    <source>
        <dbReference type="ARBA" id="ARBA00023163"/>
    </source>
</evidence>
<dbReference type="InterPro" id="IPR007627">
    <property type="entry name" value="RNA_pol_sigma70_r2"/>
</dbReference>
<dbReference type="GO" id="GO:0003677">
    <property type="term" value="F:DNA binding"/>
    <property type="evidence" value="ECO:0007669"/>
    <property type="project" value="InterPro"/>
</dbReference>
<evidence type="ECO:0000256" key="3">
    <source>
        <dbReference type="ARBA" id="ARBA00023082"/>
    </source>
</evidence>
<comment type="caution">
    <text evidence="7">The sequence shown here is derived from an EMBL/GenBank/DDBJ whole genome shotgun (WGS) entry which is preliminary data.</text>
</comment>
<reference evidence="7" key="2">
    <citation type="submission" date="2023-01" db="EMBL/GenBank/DDBJ databases">
        <authorList>
            <person name="Sun Q."/>
            <person name="Evtushenko L."/>
        </authorList>
    </citation>
    <scope>NUCLEOTIDE SEQUENCE</scope>
    <source>
        <strain evidence="7">VKM B-1513</strain>
    </source>
</reference>
<evidence type="ECO:0000256" key="2">
    <source>
        <dbReference type="ARBA" id="ARBA00023015"/>
    </source>
</evidence>
<dbReference type="SUPFAM" id="SSF88659">
    <property type="entry name" value="Sigma3 and sigma4 domains of RNA polymerase sigma factors"/>
    <property type="match status" value="1"/>
</dbReference>
<dbReference type="NCBIfam" id="TIGR02937">
    <property type="entry name" value="sigma70-ECF"/>
    <property type="match status" value="1"/>
</dbReference>
<proteinExistence type="inferred from homology"/>
<dbReference type="Gene3D" id="1.10.1740.10">
    <property type="match status" value="1"/>
</dbReference>
<evidence type="ECO:0000256" key="1">
    <source>
        <dbReference type="ARBA" id="ARBA00010641"/>
    </source>
</evidence>
<dbReference type="GO" id="GO:0006352">
    <property type="term" value="P:DNA-templated transcription initiation"/>
    <property type="evidence" value="ECO:0007669"/>
    <property type="project" value="InterPro"/>
</dbReference>
<dbReference type="PANTHER" id="PTHR43133:SF25">
    <property type="entry name" value="RNA POLYMERASE SIGMA FACTOR RFAY-RELATED"/>
    <property type="match status" value="1"/>
</dbReference>
<dbReference type="Pfam" id="PF04542">
    <property type="entry name" value="Sigma70_r2"/>
    <property type="match status" value="1"/>
</dbReference>
<dbReference type="InterPro" id="IPR013324">
    <property type="entry name" value="RNA_pol_sigma_r3/r4-like"/>
</dbReference>
<sequence length="203" mass="22282">MADGSPVEQVPETEFKALLHDMIPHMRAFARGLTGDATAADDLAQDAMLRAWHRRHQFRANTNFKAWVLTIVRNQFYSDKRRSWRQVQLDEETARETLPAAVDQDNVLALDDVRRALDELSAEHREALLLVGAGGYAYQEAADICGCAVGTMKSRVNRARARLLEVLEKGPALAAGGDGVSASDALDTILNELEHISECPSAG</sequence>
<dbReference type="GO" id="GO:0016987">
    <property type="term" value="F:sigma factor activity"/>
    <property type="evidence" value="ECO:0007669"/>
    <property type="project" value="UniProtKB-KW"/>
</dbReference>
<gene>
    <name evidence="7" type="primary">sigT</name>
    <name evidence="7" type="ORF">GCM10017621_20490</name>
</gene>
<dbReference type="InterPro" id="IPR013249">
    <property type="entry name" value="RNA_pol_sigma70_r4_t2"/>
</dbReference>
<keyword evidence="4" id="KW-0804">Transcription</keyword>
<dbReference type="Gene3D" id="1.10.10.10">
    <property type="entry name" value="Winged helix-like DNA-binding domain superfamily/Winged helix DNA-binding domain"/>
    <property type="match status" value="1"/>
</dbReference>
<dbReference type="InterPro" id="IPR013325">
    <property type="entry name" value="RNA_pol_sigma_r2"/>
</dbReference>
<evidence type="ECO:0000313" key="7">
    <source>
        <dbReference type="EMBL" id="GLK52541.1"/>
    </source>
</evidence>
<dbReference type="InterPro" id="IPR039425">
    <property type="entry name" value="RNA_pol_sigma-70-like"/>
</dbReference>
<comment type="similarity">
    <text evidence="1">Belongs to the sigma-70 factor family. ECF subfamily.</text>
</comment>
<name>A0A9W6MP23_9PROT</name>
<reference evidence="7" key="1">
    <citation type="journal article" date="2014" name="Int. J. Syst. Evol. Microbiol.">
        <title>Complete genome sequence of Corynebacterium casei LMG S-19264T (=DSM 44701T), isolated from a smear-ripened cheese.</title>
        <authorList>
            <consortium name="US DOE Joint Genome Institute (JGI-PGF)"/>
            <person name="Walter F."/>
            <person name="Albersmeier A."/>
            <person name="Kalinowski J."/>
            <person name="Ruckert C."/>
        </authorList>
    </citation>
    <scope>NUCLEOTIDE SEQUENCE</scope>
    <source>
        <strain evidence="7">VKM B-1513</strain>
    </source>
</reference>
<organism evidence="7 8">
    <name type="scientific">Maricaulis virginensis</name>
    <dbReference type="NCBI Taxonomy" id="144022"/>
    <lineage>
        <taxon>Bacteria</taxon>
        <taxon>Pseudomonadati</taxon>
        <taxon>Pseudomonadota</taxon>
        <taxon>Alphaproteobacteria</taxon>
        <taxon>Maricaulales</taxon>
        <taxon>Maricaulaceae</taxon>
        <taxon>Maricaulis</taxon>
    </lineage>
</organism>
<dbReference type="RefSeq" id="WP_271186908.1">
    <property type="nucleotide sequence ID" value="NZ_BSFE01000005.1"/>
</dbReference>